<dbReference type="EMBL" id="QKVK01000001">
    <property type="protein sequence ID" value="PZF78853.1"/>
    <property type="molecule type" value="Genomic_DNA"/>
</dbReference>
<evidence type="ECO:0000256" key="1">
    <source>
        <dbReference type="ARBA" id="ARBA00004042"/>
    </source>
</evidence>
<evidence type="ECO:0000256" key="4">
    <source>
        <dbReference type="ARBA" id="ARBA00044877"/>
    </source>
</evidence>
<reference evidence="9" key="1">
    <citation type="submission" date="2018-06" db="EMBL/GenBank/DDBJ databases">
        <title>Aestuariibacter litoralis strain KCTC 52945T.</title>
        <authorList>
            <person name="Li X."/>
            <person name="Salam N."/>
            <person name="Li J.-L."/>
            <person name="Chen Y.-M."/>
            <person name="Yang Z.-W."/>
            <person name="Zhang L.-Y."/>
            <person name="Han M.-X."/>
            <person name="Xiao M."/>
            <person name="Li W.-J."/>
        </authorList>
    </citation>
    <scope>NUCLEOTIDE SEQUENCE [LARGE SCALE GENOMIC DNA]</scope>
    <source>
        <strain evidence="9">KCTC 52945</strain>
    </source>
</reference>
<dbReference type="InterPro" id="IPR003168">
    <property type="entry name" value="Nitrile_hydratase_bsu"/>
</dbReference>
<dbReference type="PIRSF" id="PIRSF001427">
    <property type="entry name" value="NHase_beta"/>
    <property type="match status" value="1"/>
</dbReference>
<dbReference type="Gene3D" id="1.10.472.20">
    <property type="entry name" value="Nitrile hydratase, beta subunit"/>
    <property type="match status" value="1"/>
</dbReference>
<dbReference type="EC" id="4.2.1.84" evidence="5"/>
<name>A0A2W2CFF6_9HYPH</name>
<evidence type="ECO:0000256" key="3">
    <source>
        <dbReference type="ARBA" id="ARBA00023239"/>
    </source>
</evidence>
<evidence type="ECO:0000259" key="6">
    <source>
        <dbReference type="Pfam" id="PF02211"/>
    </source>
</evidence>
<comment type="similarity">
    <text evidence="2 5">Belongs to the nitrile hydratase subunit beta family.</text>
</comment>
<proteinExistence type="inferred from homology"/>
<dbReference type="Gene3D" id="2.30.30.50">
    <property type="match status" value="1"/>
</dbReference>
<evidence type="ECO:0000256" key="2">
    <source>
        <dbReference type="ARBA" id="ARBA00009098"/>
    </source>
</evidence>
<comment type="function">
    <text evidence="1 5">NHase catalyzes the hydration of various nitrile compounds to the corresponding amides.</text>
</comment>
<dbReference type="SUPFAM" id="SSF50090">
    <property type="entry name" value="Electron transport accessory proteins"/>
    <property type="match status" value="1"/>
</dbReference>
<feature type="domain" description="Nitrile hydratase beta subunit" evidence="6">
    <location>
        <begin position="121"/>
        <end position="216"/>
    </location>
</feature>
<dbReference type="AlphaFoldDB" id="A0A2W2CFF6"/>
<comment type="catalytic activity">
    <reaction evidence="4 5">
        <text>an aliphatic primary amide = an aliphatic nitrile + H2O</text>
        <dbReference type="Rhea" id="RHEA:12673"/>
        <dbReference type="ChEBI" id="CHEBI:15377"/>
        <dbReference type="ChEBI" id="CHEBI:65285"/>
        <dbReference type="ChEBI" id="CHEBI:80291"/>
        <dbReference type="EC" id="4.2.1.84"/>
    </reaction>
</comment>
<dbReference type="Pfam" id="PF02211">
    <property type="entry name" value="NHase_beta_C"/>
    <property type="match status" value="1"/>
</dbReference>
<dbReference type="InterPro" id="IPR024690">
    <property type="entry name" value="CN_hydtase_beta_dom_C"/>
</dbReference>
<gene>
    <name evidence="8" type="primary">nthB</name>
    <name evidence="8" type="ORF">DK847_03420</name>
</gene>
<dbReference type="NCBIfam" id="TIGR03888">
    <property type="entry name" value="nitrile_beta"/>
    <property type="match status" value="1"/>
</dbReference>
<evidence type="ECO:0000313" key="8">
    <source>
        <dbReference type="EMBL" id="PZF78853.1"/>
    </source>
</evidence>
<keyword evidence="3 5" id="KW-0456">Lyase</keyword>
<accession>A0A2W2CFF6</accession>
<protein>
    <recommendedName>
        <fullName evidence="5">Nitrile hydratase subunit beta</fullName>
        <shortName evidence="5">NHase</shortName>
        <ecNumber evidence="5">4.2.1.84</ecNumber>
    </recommendedName>
</protein>
<dbReference type="GO" id="GO:0046914">
    <property type="term" value="F:transition metal ion binding"/>
    <property type="evidence" value="ECO:0007669"/>
    <property type="project" value="InterPro"/>
</dbReference>
<organism evidence="8 9">
    <name type="scientific">Aestuariivirga litoralis</name>
    <dbReference type="NCBI Taxonomy" id="2650924"/>
    <lineage>
        <taxon>Bacteria</taxon>
        <taxon>Pseudomonadati</taxon>
        <taxon>Pseudomonadota</taxon>
        <taxon>Alphaproteobacteria</taxon>
        <taxon>Hyphomicrobiales</taxon>
        <taxon>Aestuariivirgaceae</taxon>
        <taxon>Aestuariivirga</taxon>
    </lineage>
</organism>
<keyword evidence="9" id="KW-1185">Reference proteome</keyword>
<dbReference type="Proteomes" id="UP000248795">
    <property type="component" value="Unassembled WGS sequence"/>
</dbReference>
<dbReference type="GO" id="GO:0018822">
    <property type="term" value="F:nitrile hydratase activity"/>
    <property type="evidence" value="ECO:0007669"/>
    <property type="project" value="UniProtKB-EC"/>
</dbReference>
<dbReference type="InterPro" id="IPR042262">
    <property type="entry name" value="CN_hydtase_beta_C"/>
</dbReference>
<feature type="domain" description="Nitrile hydratase beta subunit-like N-terminal" evidence="7">
    <location>
        <begin position="1"/>
        <end position="109"/>
    </location>
</feature>
<dbReference type="InterPro" id="IPR049054">
    <property type="entry name" value="CN_hydtase_beta-like_N"/>
</dbReference>
<dbReference type="RefSeq" id="WP_111196181.1">
    <property type="nucleotide sequence ID" value="NZ_QKVK01000001.1"/>
</dbReference>
<evidence type="ECO:0000256" key="5">
    <source>
        <dbReference type="PIRNR" id="PIRNR001427"/>
    </source>
</evidence>
<dbReference type="InterPro" id="IPR008990">
    <property type="entry name" value="Elect_transpt_acc-like_dom_sf"/>
</dbReference>
<evidence type="ECO:0000313" key="9">
    <source>
        <dbReference type="Proteomes" id="UP000248795"/>
    </source>
</evidence>
<comment type="caution">
    <text evidence="8">The sequence shown here is derived from an EMBL/GenBank/DDBJ whole genome shotgun (WGS) entry which is preliminary data.</text>
</comment>
<dbReference type="Pfam" id="PF21006">
    <property type="entry name" value="NHase_beta_N"/>
    <property type="match status" value="1"/>
</dbReference>
<evidence type="ECO:0000259" key="7">
    <source>
        <dbReference type="Pfam" id="PF21006"/>
    </source>
</evidence>
<sequence length="218" mass="24417">MNGPHDMGGFTGFGPVLHEADEPVWHDDWEPRAFALVLAMGMTGSWNIDEARHARERLPALQYWRSSYYEMRHYALVLQLIELGLVSAMEDEQGRMAVPPKPVKRVARAEMIPAILASGGPADRPSNRPQGFAIGERVRARTMNPRGHTRLPRYARGKTGEVVAVHGTHVFPDSNAHGGGEDPHWLYTVRFTGAELWGKDSRDAVCIDLWEPYLEKAP</sequence>